<proteinExistence type="predicted"/>
<sequence>MFPKSIQNSPSGTFKEQDCSTGAVEDQLKQSCSTVIAGG</sequence>
<protein>
    <submittedName>
        <fullName evidence="1">Uncharacterized protein</fullName>
    </submittedName>
</protein>
<name>A0A563VXZ3_9CYAN</name>
<dbReference type="AlphaFoldDB" id="A0A563VXZ3"/>
<reference evidence="1 2" key="1">
    <citation type="submission" date="2019-01" db="EMBL/GenBank/DDBJ databases">
        <authorList>
            <person name="Brito A."/>
        </authorList>
    </citation>
    <scope>NUCLEOTIDE SEQUENCE [LARGE SCALE GENOMIC DNA]</scope>
    <source>
        <strain evidence="1">1</strain>
    </source>
</reference>
<dbReference type="EMBL" id="CAACVJ010000363">
    <property type="protein sequence ID" value="VEP16257.1"/>
    <property type="molecule type" value="Genomic_DNA"/>
</dbReference>
<evidence type="ECO:0000313" key="2">
    <source>
        <dbReference type="Proteomes" id="UP000320055"/>
    </source>
</evidence>
<organism evidence="1 2">
    <name type="scientific">Hyella patelloides LEGE 07179</name>
    <dbReference type="NCBI Taxonomy" id="945734"/>
    <lineage>
        <taxon>Bacteria</taxon>
        <taxon>Bacillati</taxon>
        <taxon>Cyanobacteriota</taxon>
        <taxon>Cyanophyceae</taxon>
        <taxon>Pleurocapsales</taxon>
        <taxon>Hyellaceae</taxon>
        <taxon>Hyella</taxon>
    </lineage>
</organism>
<evidence type="ECO:0000313" key="1">
    <source>
        <dbReference type="EMBL" id="VEP16257.1"/>
    </source>
</evidence>
<dbReference type="Proteomes" id="UP000320055">
    <property type="component" value="Unassembled WGS sequence"/>
</dbReference>
<keyword evidence="2" id="KW-1185">Reference proteome</keyword>
<gene>
    <name evidence="1" type="ORF">H1P_4250004</name>
</gene>
<accession>A0A563VXZ3</accession>